<dbReference type="Pfam" id="PF00076">
    <property type="entry name" value="RRM_1"/>
    <property type="match status" value="1"/>
</dbReference>
<accession>A0A4S2MGL1</accession>
<dbReference type="InterPro" id="IPR012677">
    <property type="entry name" value="Nucleotide-bd_a/b_plait_sf"/>
</dbReference>
<dbReference type="SMART" id="SM00360">
    <property type="entry name" value="RRM"/>
    <property type="match status" value="1"/>
</dbReference>
<feature type="compositionally biased region" description="Polar residues" evidence="2">
    <location>
        <begin position="366"/>
        <end position="381"/>
    </location>
</feature>
<protein>
    <recommendedName>
        <fullName evidence="3">RRM domain-containing protein</fullName>
    </recommendedName>
</protein>
<feature type="region of interest" description="Disordered" evidence="2">
    <location>
        <begin position="227"/>
        <end position="293"/>
    </location>
</feature>
<feature type="compositionally biased region" description="Polar residues" evidence="2">
    <location>
        <begin position="115"/>
        <end position="126"/>
    </location>
</feature>
<evidence type="ECO:0000259" key="3">
    <source>
        <dbReference type="PROSITE" id="PS50102"/>
    </source>
</evidence>
<feature type="domain" description="RRM" evidence="3">
    <location>
        <begin position="465"/>
        <end position="543"/>
    </location>
</feature>
<sequence length="547" mass="59693">MEVMRPKKGKCTMGQIKRKPTQVKFGHNHFCHRLDQNVTSDASPRHLKFTSQGQRLPMRPGVASGYLKSDPHYRRYPIPHGPVTRSFPLSRSTDHLPPIRPVHHDTGTRVYEAPETNSYDGRSQINQHDHSHPAEPNVPYSHEPVGPPPHYPLRPKVPNDPPSLPFPKPQLPGLPAPPLTAVGSQEEIERMHQMYQKACEFYERAAAKVVSAGLNLPLAVPPKPPPVSLLLPQPGPPQPAPPVQRSGDSNATHYTIVSSGDPNASSVTKSSEAHVPPHAPQPENMVPPAPALSADRSNYSLAYAAAYKQTVGTIPPPENGGPAPNTPEYSALWQRYMDYYLRYYMQAYASMVPNGPSKPGAAVNPPETTTISPTKTIVSATTEEEKPVPPKTSQTKEDENSPALKRPKLSENVKTEASVKADNGKQDTASDVKVISQTTQPAEQPTETPKAAAPPPSSDDIKSSKCIWISNLPQGVKAVDVKERCTPFGRVQTIKIIGSRKSTPPSIYAYLVMESVEAATRLVEGLQGAKFDNQEIKVKRINALPIP</sequence>
<dbReference type="GO" id="GO:0003723">
    <property type="term" value="F:RNA binding"/>
    <property type="evidence" value="ECO:0007669"/>
    <property type="project" value="UniProtKB-UniRule"/>
</dbReference>
<keyword evidence="1" id="KW-0694">RNA-binding</keyword>
<feature type="compositionally biased region" description="Basic and acidic residues" evidence="2">
    <location>
        <begin position="408"/>
        <end position="430"/>
    </location>
</feature>
<feature type="region of interest" description="Disordered" evidence="2">
    <location>
        <begin position="84"/>
        <end position="173"/>
    </location>
</feature>
<dbReference type="AlphaFoldDB" id="A0A4S2MGL1"/>
<feature type="compositionally biased region" description="Pro residues" evidence="2">
    <location>
        <begin position="227"/>
        <end position="242"/>
    </location>
</feature>
<proteinExistence type="predicted"/>
<feature type="compositionally biased region" description="Low complexity" evidence="2">
    <location>
        <begin position="437"/>
        <end position="451"/>
    </location>
</feature>
<organism evidence="4 5">
    <name type="scientific">Opisthorchis felineus</name>
    <dbReference type="NCBI Taxonomy" id="147828"/>
    <lineage>
        <taxon>Eukaryota</taxon>
        <taxon>Metazoa</taxon>
        <taxon>Spiralia</taxon>
        <taxon>Lophotrochozoa</taxon>
        <taxon>Platyhelminthes</taxon>
        <taxon>Trematoda</taxon>
        <taxon>Digenea</taxon>
        <taxon>Opisthorchiida</taxon>
        <taxon>Opisthorchiata</taxon>
        <taxon>Opisthorchiidae</taxon>
        <taxon>Opisthorchis</taxon>
    </lineage>
</organism>
<feature type="compositionally biased region" description="Pro residues" evidence="2">
    <location>
        <begin position="158"/>
        <end position="173"/>
    </location>
</feature>
<feature type="compositionally biased region" description="Pro residues" evidence="2">
    <location>
        <begin position="277"/>
        <end position="290"/>
    </location>
</feature>
<evidence type="ECO:0000313" key="4">
    <source>
        <dbReference type="EMBL" id="TGZ75956.1"/>
    </source>
</evidence>
<feature type="compositionally biased region" description="Basic and acidic residues" evidence="2">
    <location>
        <begin position="383"/>
        <end position="399"/>
    </location>
</feature>
<dbReference type="CDD" id="cd00590">
    <property type="entry name" value="RRM_SF"/>
    <property type="match status" value="1"/>
</dbReference>
<comment type="caution">
    <text evidence="4">The sequence shown here is derived from an EMBL/GenBank/DDBJ whole genome shotgun (WGS) entry which is preliminary data.</text>
</comment>
<name>A0A4S2MGL1_OPIFE</name>
<dbReference type="Proteomes" id="UP000308267">
    <property type="component" value="Unassembled WGS sequence"/>
</dbReference>
<gene>
    <name evidence="4" type="ORF">CRM22_000096</name>
</gene>
<keyword evidence="5" id="KW-1185">Reference proteome</keyword>
<feature type="compositionally biased region" description="Polar residues" evidence="2">
    <location>
        <begin position="246"/>
        <end position="270"/>
    </location>
</feature>
<evidence type="ECO:0000313" key="5">
    <source>
        <dbReference type="Proteomes" id="UP000308267"/>
    </source>
</evidence>
<dbReference type="SUPFAM" id="SSF54928">
    <property type="entry name" value="RNA-binding domain, RBD"/>
    <property type="match status" value="1"/>
</dbReference>
<evidence type="ECO:0000256" key="2">
    <source>
        <dbReference type="SAM" id="MobiDB-lite"/>
    </source>
</evidence>
<evidence type="ECO:0000256" key="1">
    <source>
        <dbReference type="PROSITE-ProRule" id="PRU00176"/>
    </source>
</evidence>
<dbReference type="InterPro" id="IPR000504">
    <property type="entry name" value="RRM_dom"/>
</dbReference>
<reference evidence="4 5" key="1">
    <citation type="journal article" date="2019" name="BMC Genomics">
        <title>New insights from Opisthorchis felineus genome: update on genomics of the epidemiologically important liver flukes.</title>
        <authorList>
            <person name="Ershov N.I."/>
            <person name="Mordvinov V.A."/>
            <person name="Prokhortchouk E.B."/>
            <person name="Pakharukova M.Y."/>
            <person name="Gunbin K.V."/>
            <person name="Ustyantsev K."/>
            <person name="Genaev M.A."/>
            <person name="Blinov A.G."/>
            <person name="Mazur A."/>
            <person name="Boulygina E."/>
            <person name="Tsygankova S."/>
            <person name="Khrameeva E."/>
            <person name="Chekanov N."/>
            <person name="Fan G."/>
            <person name="Xiao A."/>
            <person name="Zhang H."/>
            <person name="Xu X."/>
            <person name="Yang H."/>
            <person name="Solovyev V."/>
            <person name="Lee S.M."/>
            <person name="Liu X."/>
            <person name="Afonnikov D.A."/>
            <person name="Skryabin K.G."/>
        </authorList>
    </citation>
    <scope>NUCLEOTIDE SEQUENCE [LARGE SCALE GENOMIC DNA]</scope>
    <source>
        <strain evidence="4">AK-0245</strain>
        <tissue evidence="4">Whole organism</tissue>
    </source>
</reference>
<dbReference type="Gene3D" id="3.30.70.330">
    <property type="match status" value="1"/>
</dbReference>
<feature type="region of interest" description="Disordered" evidence="2">
    <location>
        <begin position="356"/>
        <end position="462"/>
    </location>
</feature>
<dbReference type="STRING" id="147828.A0A4S2MGL1"/>
<dbReference type="InterPro" id="IPR035979">
    <property type="entry name" value="RBD_domain_sf"/>
</dbReference>
<dbReference type="EMBL" id="SJOL01000181">
    <property type="protein sequence ID" value="TGZ75956.1"/>
    <property type="molecule type" value="Genomic_DNA"/>
</dbReference>
<dbReference type="OrthoDB" id="79941at2759"/>
<dbReference type="PROSITE" id="PS50102">
    <property type="entry name" value="RRM"/>
    <property type="match status" value="1"/>
</dbReference>